<evidence type="ECO:0000313" key="2">
    <source>
        <dbReference type="Proteomes" id="UP000237684"/>
    </source>
</evidence>
<dbReference type="InParanoid" id="A0A2S8SPM0"/>
<reference evidence="1 2" key="1">
    <citation type="journal article" date="2018" name="Syst. Appl. Microbiol.">
        <title>Abditibacterium utsteinense sp. nov., the first cultivated member of candidate phylum FBP, isolated from ice-free Antarctic soil samples.</title>
        <authorList>
            <person name="Tahon G."/>
            <person name="Tytgat B."/>
            <person name="Lebbe L."/>
            <person name="Carlier A."/>
            <person name="Willems A."/>
        </authorList>
    </citation>
    <scope>NUCLEOTIDE SEQUENCE [LARGE SCALE GENOMIC DNA]</scope>
    <source>
        <strain evidence="1 2">LMG 29911</strain>
    </source>
</reference>
<sequence>MQETSSARRKKRKTWGVNSEFSNLEAHWNAARKTFRVWLENQAANAHFVALHDVDADGLAAGALWQRTLERAGKKARRVVPDRERNAWSESNRQKLAGARPDALFCLDLGIGAQKILPGIPTCFIDHHRPDISEDEAHPGDALISGYSWNPIPNTSWMMWEIGREIAELSDLDWVGVVGTLSDLGEKAPWEQIALCKKKYGAKWLKEATVLVNAPRRSANFAADLGARALLEFENPKALCESESEVVLALREARKEVAAALEEGKKAAPRFAGQVALIRVSSPCQIHPLIAQIWRSRLPKFIVICANDAYLPNRVNFSARSSGNLNALDYLKNIEIAPGEGSFGNGHDQATGGSLPASRWKELLEKMGFHKK</sequence>
<name>A0A2S8SPM0_9BACT</name>
<dbReference type="EMBL" id="NIGF01000023">
    <property type="protein sequence ID" value="PQV62738.1"/>
    <property type="molecule type" value="Genomic_DNA"/>
</dbReference>
<dbReference type="InterPro" id="IPR038763">
    <property type="entry name" value="DHH_sf"/>
</dbReference>
<dbReference type="GO" id="GO:0004527">
    <property type="term" value="F:exonuclease activity"/>
    <property type="evidence" value="ECO:0007669"/>
    <property type="project" value="UniProtKB-KW"/>
</dbReference>
<keyword evidence="2" id="KW-1185">Reference proteome</keyword>
<gene>
    <name evidence="1" type="ORF">B1R32_12323</name>
</gene>
<protein>
    <submittedName>
        <fullName evidence="1">Single-stranded-DNA-specific exonuclease</fullName>
    </submittedName>
</protein>
<dbReference type="PANTHER" id="PTHR30255">
    <property type="entry name" value="SINGLE-STRANDED-DNA-SPECIFIC EXONUCLEASE RECJ"/>
    <property type="match status" value="1"/>
</dbReference>
<organism evidence="1 2">
    <name type="scientific">Abditibacterium utsteinense</name>
    <dbReference type="NCBI Taxonomy" id="1960156"/>
    <lineage>
        <taxon>Bacteria</taxon>
        <taxon>Pseudomonadati</taxon>
        <taxon>Abditibacteriota</taxon>
        <taxon>Abditibacteriia</taxon>
        <taxon>Abditibacteriales</taxon>
        <taxon>Abditibacteriaceae</taxon>
        <taxon>Abditibacterium</taxon>
    </lineage>
</organism>
<proteinExistence type="predicted"/>
<dbReference type="Gene3D" id="3.90.1640.30">
    <property type="match status" value="1"/>
</dbReference>
<dbReference type="PANTHER" id="PTHR30255:SF2">
    <property type="entry name" value="SINGLE-STRANDED-DNA-SPECIFIC EXONUCLEASE RECJ"/>
    <property type="match status" value="1"/>
</dbReference>
<evidence type="ECO:0000313" key="1">
    <source>
        <dbReference type="EMBL" id="PQV62738.1"/>
    </source>
</evidence>
<dbReference type="SUPFAM" id="SSF64182">
    <property type="entry name" value="DHH phosphoesterases"/>
    <property type="match status" value="1"/>
</dbReference>
<keyword evidence="1" id="KW-0540">Nuclease</keyword>
<dbReference type="Proteomes" id="UP000237684">
    <property type="component" value="Unassembled WGS sequence"/>
</dbReference>
<comment type="caution">
    <text evidence="1">The sequence shown here is derived from an EMBL/GenBank/DDBJ whole genome shotgun (WGS) entry which is preliminary data.</text>
</comment>
<accession>A0A2S8SPM0</accession>
<dbReference type="InterPro" id="IPR051673">
    <property type="entry name" value="SSDNA_exonuclease_RecJ"/>
</dbReference>
<dbReference type="AlphaFoldDB" id="A0A2S8SPM0"/>
<keyword evidence="1" id="KW-0269">Exonuclease</keyword>
<keyword evidence="1" id="KW-0378">Hydrolase</keyword>